<feature type="compositionally biased region" description="Pro residues" evidence="1">
    <location>
        <begin position="1"/>
        <end position="20"/>
    </location>
</feature>
<feature type="compositionally biased region" description="Low complexity" evidence="1">
    <location>
        <begin position="40"/>
        <end position="49"/>
    </location>
</feature>
<evidence type="ECO:0000313" key="3">
    <source>
        <dbReference type="EMBL" id="CQR61782.1"/>
    </source>
</evidence>
<dbReference type="KEGG" id="sle:sle_23210"/>
<dbReference type="PANTHER" id="PTHR43102:SF2">
    <property type="entry name" value="GAF DOMAIN-CONTAINING PROTEIN"/>
    <property type="match status" value="1"/>
</dbReference>
<dbReference type="Pfam" id="PF01590">
    <property type="entry name" value="GAF"/>
    <property type="match status" value="1"/>
</dbReference>
<dbReference type="Gene3D" id="3.30.450.40">
    <property type="match status" value="1"/>
</dbReference>
<reference evidence="3 4" key="1">
    <citation type="submission" date="2015-02" db="EMBL/GenBank/DDBJ databases">
        <authorList>
            <person name="Gomez-Escribano P.J."/>
        </authorList>
    </citation>
    <scope>NUCLEOTIDE SEQUENCE [LARGE SCALE GENOMIC DNA]</scope>
    <source>
        <strain evidence="4">C34 (DSM 42122 / NRRL B-24963)</strain>
    </source>
</reference>
<evidence type="ECO:0000256" key="1">
    <source>
        <dbReference type="SAM" id="MobiDB-lite"/>
    </source>
</evidence>
<dbReference type="PANTHER" id="PTHR43102">
    <property type="entry name" value="SLR1143 PROTEIN"/>
    <property type="match status" value="1"/>
</dbReference>
<dbReference type="AlphaFoldDB" id="A0A0F7VWC3"/>
<feature type="domain" description="GAF" evidence="2">
    <location>
        <begin position="73"/>
        <end position="189"/>
    </location>
</feature>
<feature type="region of interest" description="Disordered" evidence="1">
    <location>
        <begin position="1"/>
        <end position="51"/>
    </location>
</feature>
<dbReference type="InterPro" id="IPR029016">
    <property type="entry name" value="GAF-like_dom_sf"/>
</dbReference>
<name>A0A0F7VWC3_STRLW</name>
<evidence type="ECO:0000259" key="2">
    <source>
        <dbReference type="Pfam" id="PF01590"/>
    </source>
</evidence>
<gene>
    <name evidence="3" type="primary">sle_23210</name>
</gene>
<dbReference type="SUPFAM" id="SSF55781">
    <property type="entry name" value="GAF domain-like"/>
    <property type="match status" value="1"/>
</dbReference>
<dbReference type="Proteomes" id="UP000035016">
    <property type="component" value="Chromosome Chromosome"/>
</dbReference>
<accession>A0A0F7VWC3</accession>
<dbReference type="InterPro" id="IPR003018">
    <property type="entry name" value="GAF"/>
</dbReference>
<dbReference type="RefSeq" id="WP_029387844.1">
    <property type="nucleotide sequence ID" value="NZ_AZSD01000597.1"/>
</dbReference>
<sequence>MTYPPHEPPAAPRPDTPTQPLPRRGPRGTAVPAKAPFMDPQAPQAPQVPQKDELAERYELIRRLGLPTAADPVFDDFAREMAARTGFLYGFVNLLLAEQTFIGLHQPPAGSGYVIVGRTMSTEYGWCPEVVDRKKALPLPDVHASPRFSGNYIVDAVGIQSYFGAPLIYRSIVLGTVCVIDPDKRPHSEARRLRDLVIDTGREVMHHVTHELGR</sequence>
<organism evidence="3 4">
    <name type="scientific">Streptomyces leeuwenhoekii</name>
    <dbReference type="NCBI Taxonomy" id="1437453"/>
    <lineage>
        <taxon>Bacteria</taxon>
        <taxon>Bacillati</taxon>
        <taxon>Actinomycetota</taxon>
        <taxon>Actinomycetes</taxon>
        <taxon>Kitasatosporales</taxon>
        <taxon>Streptomycetaceae</taxon>
        <taxon>Streptomyces</taxon>
    </lineage>
</organism>
<proteinExistence type="predicted"/>
<protein>
    <recommendedName>
        <fullName evidence="2">GAF domain-containing protein</fullName>
    </recommendedName>
</protein>
<dbReference type="EMBL" id="LN831790">
    <property type="protein sequence ID" value="CQR61782.1"/>
    <property type="molecule type" value="Genomic_DNA"/>
</dbReference>
<evidence type="ECO:0000313" key="4">
    <source>
        <dbReference type="Proteomes" id="UP000035016"/>
    </source>
</evidence>